<accession>A0A5C5WR75</accession>
<dbReference type="CDD" id="cd03216">
    <property type="entry name" value="ABC_Carb_Monos_I"/>
    <property type="match status" value="1"/>
</dbReference>
<dbReference type="InterPro" id="IPR003439">
    <property type="entry name" value="ABC_transporter-like_ATP-bd"/>
</dbReference>
<proteinExistence type="predicted"/>
<dbReference type="Pfam" id="PF00005">
    <property type="entry name" value="ABC_tran"/>
    <property type="match status" value="2"/>
</dbReference>
<protein>
    <submittedName>
        <fullName evidence="11">Xylose import ATP-binding protein XylG</fullName>
        <ecNumber evidence="11">3.6.3.17</ecNumber>
    </submittedName>
</protein>
<dbReference type="SUPFAM" id="SSF52540">
    <property type="entry name" value="P-loop containing nucleoside triphosphate hydrolases"/>
    <property type="match status" value="2"/>
</dbReference>
<dbReference type="RefSeq" id="WP_242631719.1">
    <property type="nucleotide sequence ID" value="NZ_SJPI01000001.1"/>
</dbReference>
<name>A0A5C5WR75_9BACT</name>
<dbReference type="CDD" id="cd03215">
    <property type="entry name" value="ABC_Carb_Monos_II"/>
    <property type="match status" value="1"/>
</dbReference>
<dbReference type="FunFam" id="3.40.50.300:FF:000127">
    <property type="entry name" value="Ribose import ATP-binding protein RbsA"/>
    <property type="match status" value="1"/>
</dbReference>
<evidence type="ECO:0000256" key="3">
    <source>
        <dbReference type="ARBA" id="ARBA00022475"/>
    </source>
</evidence>
<organism evidence="11 12">
    <name type="scientific">Rubripirellula amarantea</name>
    <dbReference type="NCBI Taxonomy" id="2527999"/>
    <lineage>
        <taxon>Bacteria</taxon>
        <taxon>Pseudomonadati</taxon>
        <taxon>Planctomycetota</taxon>
        <taxon>Planctomycetia</taxon>
        <taxon>Pirellulales</taxon>
        <taxon>Pirellulaceae</taxon>
        <taxon>Rubripirellula</taxon>
    </lineage>
</organism>
<keyword evidence="3" id="KW-1003">Cell membrane</keyword>
<keyword evidence="2" id="KW-0813">Transport</keyword>
<keyword evidence="11" id="KW-0378">Hydrolase</keyword>
<keyword evidence="4" id="KW-0762">Sugar transport</keyword>
<gene>
    <name evidence="11" type="primary">xylG</name>
    <name evidence="11" type="ORF">Pla22_01670</name>
</gene>
<evidence type="ECO:0000313" key="11">
    <source>
        <dbReference type="EMBL" id="TWT52543.1"/>
    </source>
</evidence>
<dbReference type="PROSITE" id="PS50893">
    <property type="entry name" value="ABC_TRANSPORTER_2"/>
    <property type="match status" value="2"/>
</dbReference>
<dbReference type="InterPro" id="IPR050107">
    <property type="entry name" value="ABC_carbohydrate_import_ATPase"/>
</dbReference>
<sequence>MGGPQEDARARIAIANLNTDQPARLEVRHLSKRFAGVTALDDVSLAFRGGEVHAVIGENGAGKSTLMKIMAGVQPPDQGEILYDGKPVELGSVQDALSTGVALIHQELNLADNLDVGANIFLGREPRKFGLIDFAEITKRSREFLNMVGLDVDPATKVGDLTIGLQQLVEIAKALSTRARVLIMDEPTSSLSQHETDALFEVVEKLRRDNVTVIYISHRLNEVSRLADRVSFLRDGRFVGSLDKHEINHDAMVQGMVGRDISQFYARRDHEVGDTVLEVRGLRTTRSPEHEVNFDVRAGEMVGVAGLVGAGRSEMLAAIFGVEPAISGSIRIAGKDLVLGSCRAAINAGLAMVPEDRKQQGLILAWGTRQNVSLPGLEANKRAGIGINLSQERETSRRMTAEMRIKASDDFQPVEDMSGGNQQKVVIGKWLAMQPKVLLLDEPTRGVDIGAKQEIYRLMEELAEKGVAILFVSSELEEVLSMSDRVLVMHEGQLSGELSRDEASEESVMRLATGMNHTLAVNED</sequence>
<keyword evidence="6" id="KW-0547">Nucleotide-binding</keyword>
<dbReference type="GO" id="GO:0005524">
    <property type="term" value="F:ATP binding"/>
    <property type="evidence" value="ECO:0007669"/>
    <property type="project" value="UniProtKB-KW"/>
</dbReference>
<dbReference type="Proteomes" id="UP000316598">
    <property type="component" value="Unassembled WGS sequence"/>
</dbReference>
<keyword evidence="8" id="KW-1278">Translocase</keyword>
<evidence type="ECO:0000256" key="4">
    <source>
        <dbReference type="ARBA" id="ARBA00022597"/>
    </source>
</evidence>
<evidence type="ECO:0000313" key="12">
    <source>
        <dbReference type="Proteomes" id="UP000316598"/>
    </source>
</evidence>
<dbReference type="InterPro" id="IPR017871">
    <property type="entry name" value="ABC_transporter-like_CS"/>
</dbReference>
<evidence type="ECO:0000256" key="6">
    <source>
        <dbReference type="ARBA" id="ARBA00022741"/>
    </source>
</evidence>
<keyword evidence="7 11" id="KW-0067">ATP-binding</keyword>
<dbReference type="PROSITE" id="PS00211">
    <property type="entry name" value="ABC_TRANSPORTER_1"/>
    <property type="match status" value="1"/>
</dbReference>
<comment type="caution">
    <text evidence="11">The sequence shown here is derived from an EMBL/GenBank/DDBJ whole genome shotgun (WGS) entry which is preliminary data.</text>
</comment>
<keyword evidence="12" id="KW-1185">Reference proteome</keyword>
<evidence type="ECO:0000256" key="8">
    <source>
        <dbReference type="ARBA" id="ARBA00022967"/>
    </source>
</evidence>
<keyword evidence="5" id="KW-0677">Repeat</keyword>
<keyword evidence="9" id="KW-0472">Membrane</keyword>
<feature type="domain" description="ABC transporter" evidence="10">
    <location>
        <begin position="267"/>
        <end position="516"/>
    </location>
</feature>
<feature type="domain" description="ABC transporter" evidence="10">
    <location>
        <begin position="25"/>
        <end position="260"/>
    </location>
</feature>
<dbReference type="GO" id="GO:0016887">
    <property type="term" value="F:ATP hydrolysis activity"/>
    <property type="evidence" value="ECO:0007669"/>
    <property type="project" value="InterPro"/>
</dbReference>
<dbReference type="PANTHER" id="PTHR43790:SF3">
    <property type="entry name" value="D-ALLOSE IMPORT ATP-BINDING PROTEIN ALSA-RELATED"/>
    <property type="match status" value="1"/>
</dbReference>
<dbReference type="InterPro" id="IPR027417">
    <property type="entry name" value="P-loop_NTPase"/>
</dbReference>
<dbReference type="PANTHER" id="PTHR43790">
    <property type="entry name" value="CARBOHYDRATE TRANSPORT ATP-BINDING PROTEIN MG119-RELATED"/>
    <property type="match status" value="1"/>
</dbReference>
<dbReference type="EC" id="3.6.3.17" evidence="11"/>
<evidence type="ECO:0000256" key="9">
    <source>
        <dbReference type="ARBA" id="ARBA00023136"/>
    </source>
</evidence>
<dbReference type="EMBL" id="SJPI01000001">
    <property type="protein sequence ID" value="TWT52543.1"/>
    <property type="molecule type" value="Genomic_DNA"/>
</dbReference>
<dbReference type="AlphaFoldDB" id="A0A5C5WR75"/>
<evidence type="ECO:0000256" key="2">
    <source>
        <dbReference type="ARBA" id="ARBA00022448"/>
    </source>
</evidence>
<reference evidence="11 12" key="1">
    <citation type="submission" date="2019-02" db="EMBL/GenBank/DDBJ databases">
        <title>Deep-cultivation of Planctomycetes and their phenomic and genomic characterization uncovers novel biology.</title>
        <authorList>
            <person name="Wiegand S."/>
            <person name="Jogler M."/>
            <person name="Boedeker C."/>
            <person name="Pinto D."/>
            <person name="Vollmers J."/>
            <person name="Rivas-Marin E."/>
            <person name="Kohn T."/>
            <person name="Peeters S.H."/>
            <person name="Heuer A."/>
            <person name="Rast P."/>
            <person name="Oberbeckmann S."/>
            <person name="Bunk B."/>
            <person name="Jeske O."/>
            <person name="Meyerdierks A."/>
            <person name="Storesund J.E."/>
            <person name="Kallscheuer N."/>
            <person name="Luecker S."/>
            <person name="Lage O.M."/>
            <person name="Pohl T."/>
            <person name="Merkel B.J."/>
            <person name="Hornburger P."/>
            <person name="Mueller R.-W."/>
            <person name="Bruemmer F."/>
            <person name="Labrenz M."/>
            <person name="Spormann A.M."/>
            <person name="Op Den Camp H."/>
            <person name="Overmann J."/>
            <person name="Amann R."/>
            <person name="Jetten M.S.M."/>
            <person name="Mascher T."/>
            <person name="Medema M.H."/>
            <person name="Devos D.P."/>
            <person name="Kaster A.-K."/>
            <person name="Ovreas L."/>
            <person name="Rohde M."/>
            <person name="Galperin M.Y."/>
            <person name="Jogler C."/>
        </authorList>
    </citation>
    <scope>NUCLEOTIDE SEQUENCE [LARGE SCALE GENOMIC DNA]</scope>
    <source>
        <strain evidence="11 12">Pla22</strain>
    </source>
</reference>
<dbReference type="SMART" id="SM00382">
    <property type="entry name" value="AAA"/>
    <property type="match status" value="2"/>
</dbReference>
<dbReference type="GO" id="GO:0005886">
    <property type="term" value="C:plasma membrane"/>
    <property type="evidence" value="ECO:0007669"/>
    <property type="project" value="UniProtKB-SubCell"/>
</dbReference>
<evidence type="ECO:0000256" key="1">
    <source>
        <dbReference type="ARBA" id="ARBA00004202"/>
    </source>
</evidence>
<evidence type="ECO:0000256" key="5">
    <source>
        <dbReference type="ARBA" id="ARBA00022737"/>
    </source>
</evidence>
<dbReference type="InterPro" id="IPR003593">
    <property type="entry name" value="AAA+_ATPase"/>
</dbReference>
<evidence type="ECO:0000259" key="10">
    <source>
        <dbReference type="PROSITE" id="PS50893"/>
    </source>
</evidence>
<evidence type="ECO:0000256" key="7">
    <source>
        <dbReference type="ARBA" id="ARBA00022840"/>
    </source>
</evidence>
<comment type="subcellular location">
    <subcellularLocation>
        <location evidence="1">Cell membrane</location>
        <topology evidence="1">Peripheral membrane protein</topology>
    </subcellularLocation>
</comment>
<dbReference type="Gene3D" id="3.40.50.300">
    <property type="entry name" value="P-loop containing nucleotide triphosphate hydrolases"/>
    <property type="match status" value="2"/>
</dbReference>